<proteinExistence type="predicted"/>
<dbReference type="GO" id="GO:0005829">
    <property type="term" value="C:cytosol"/>
    <property type="evidence" value="ECO:0007669"/>
    <property type="project" value="TreeGrafter"/>
</dbReference>
<sequence length="182" mass="21125">MYTFEANQYNIHFTSLLRYIANIQRSVQDYSTKKYHDNYQYVDFIITKLRAIECHLLMIQLLRYSVSSREMSSDETTGDPATDIRSEDTDVLASWAAAIRQALMPIIPQIVMVKVQETITSDNDHNHKQQQQNMQQFNASAEEEMGQLGIQLRDEQDFSQRYQIFIDEILGSGQFGTVYGAY</sequence>
<dbReference type="STRING" id="387005.A0A183H0T6"/>
<gene>
    <name evidence="1" type="ORF">OFLC_LOCUS1096</name>
</gene>
<dbReference type="PANTHER" id="PTHR22968">
    <property type="entry name" value="PROTEIN KINASE C, MU"/>
    <property type="match status" value="1"/>
</dbReference>
<reference evidence="1 2" key="2">
    <citation type="submission" date="2018-11" db="EMBL/GenBank/DDBJ databases">
        <authorList>
            <consortium name="Pathogen Informatics"/>
        </authorList>
    </citation>
    <scope>NUCLEOTIDE SEQUENCE [LARGE SCALE GENOMIC DNA]</scope>
</reference>
<organism evidence="3">
    <name type="scientific">Onchocerca flexuosa</name>
    <dbReference type="NCBI Taxonomy" id="387005"/>
    <lineage>
        <taxon>Eukaryota</taxon>
        <taxon>Metazoa</taxon>
        <taxon>Ecdysozoa</taxon>
        <taxon>Nematoda</taxon>
        <taxon>Chromadorea</taxon>
        <taxon>Rhabditida</taxon>
        <taxon>Spirurina</taxon>
        <taxon>Spiruromorpha</taxon>
        <taxon>Filarioidea</taxon>
        <taxon>Onchocercidae</taxon>
        <taxon>Onchocerca</taxon>
    </lineage>
</organism>
<dbReference type="GO" id="GO:0035556">
    <property type="term" value="P:intracellular signal transduction"/>
    <property type="evidence" value="ECO:0007669"/>
    <property type="project" value="TreeGrafter"/>
</dbReference>
<dbReference type="GO" id="GO:0004674">
    <property type="term" value="F:protein serine/threonine kinase activity"/>
    <property type="evidence" value="ECO:0007669"/>
    <property type="project" value="UniProtKB-KW"/>
</dbReference>
<dbReference type="Proteomes" id="UP000267606">
    <property type="component" value="Unassembled WGS sequence"/>
</dbReference>
<evidence type="ECO:0000313" key="3">
    <source>
        <dbReference type="WBParaSite" id="OFLC_0000109501-mRNA-1"/>
    </source>
</evidence>
<dbReference type="GO" id="GO:0008270">
    <property type="term" value="F:zinc ion binding"/>
    <property type="evidence" value="ECO:0007669"/>
    <property type="project" value="UniProtKB-KW"/>
</dbReference>
<dbReference type="PANTHER" id="PTHR22968:SF24">
    <property type="entry name" value="SERINE_THREONINE-PROTEIN KINASE"/>
    <property type="match status" value="1"/>
</dbReference>
<name>A0A183H0T6_9BILA</name>
<accession>A0A183H0T6</accession>
<protein>
    <submittedName>
        <fullName evidence="3">Protein kinase domain-containing protein</fullName>
    </submittedName>
</protein>
<keyword evidence="2" id="KW-1185">Reference proteome</keyword>
<dbReference type="AlphaFoldDB" id="A0A183H0T6"/>
<reference evidence="3" key="1">
    <citation type="submission" date="2016-06" db="UniProtKB">
        <authorList>
            <consortium name="WormBaseParasite"/>
        </authorList>
    </citation>
    <scope>IDENTIFICATION</scope>
</reference>
<evidence type="ECO:0000313" key="2">
    <source>
        <dbReference type="Proteomes" id="UP000267606"/>
    </source>
</evidence>
<dbReference type="EMBL" id="UZAJ01000470">
    <property type="protein sequence ID" value="VDO28227.1"/>
    <property type="molecule type" value="Genomic_DNA"/>
</dbReference>
<dbReference type="WBParaSite" id="OFLC_0000109501-mRNA-1">
    <property type="protein sequence ID" value="OFLC_0000109501-mRNA-1"/>
    <property type="gene ID" value="OFLC_0000109501"/>
</dbReference>
<evidence type="ECO:0000313" key="1">
    <source>
        <dbReference type="EMBL" id="VDO28227.1"/>
    </source>
</evidence>
<dbReference type="GO" id="GO:0007200">
    <property type="term" value="P:phospholipase C-activating G protein-coupled receptor signaling pathway"/>
    <property type="evidence" value="ECO:0007669"/>
    <property type="project" value="TreeGrafter"/>
</dbReference>